<evidence type="ECO:0000256" key="7">
    <source>
        <dbReference type="PROSITE-ProRule" id="PRU00473"/>
    </source>
</evidence>
<evidence type="ECO:0000313" key="11">
    <source>
        <dbReference type="EMBL" id="MDA5193446.1"/>
    </source>
</evidence>
<reference evidence="11" key="1">
    <citation type="submission" date="2022-08" db="EMBL/GenBank/DDBJ databases">
        <authorList>
            <person name="Vandamme P."/>
            <person name="Hettiarachchi A."/>
            <person name="Peeters C."/>
            <person name="Cnockaert M."/>
            <person name="Carlier A."/>
        </authorList>
    </citation>
    <scope>NUCLEOTIDE SEQUENCE</scope>
    <source>
        <strain evidence="11">LMG 31809</strain>
    </source>
</reference>
<evidence type="ECO:0000256" key="2">
    <source>
        <dbReference type="ARBA" id="ARBA00008914"/>
    </source>
</evidence>
<keyword evidence="3" id="KW-1003">Cell membrane</keyword>
<accession>A0A9X3TWW3</accession>
<dbReference type="InterPro" id="IPR050330">
    <property type="entry name" value="Bact_OuterMem_StrucFunc"/>
</dbReference>
<feature type="region of interest" description="Disordered" evidence="8">
    <location>
        <begin position="102"/>
        <end position="124"/>
    </location>
</feature>
<dbReference type="SUPFAM" id="SSF103088">
    <property type="entry name" value="OmpA-like"/>
    <property type="match status" value="1"/>
</dbReference>
<dbReference type="Gene3D" id="3.30.1330.60">
    <property type="entry name" value="OmpA-like domain"/>
    <property type="match status" value="1"/>
</dbReference>
<dbReference type="InterPro" id="IPR025713">
    <property type="entry name" value="MotB-like_N_dom"/>
</dbReference>
<dbReference type="AlphaFoldDB" id="A0A9X3TWW3"/>
<dbReference type="PROSITE" id="PS51123">
    <property type="entry name" value="OMPA_2"/>
    <property type="match status" value="1"/>
</dbReference>
<comment type="subcellular location">
    <subcellularLocation>
        <location evidence="1">Cell membrane</location>
        <topology evidence="1">Single-pass membrane protein</topology>
    </subcellularLocation>
</comment>
<comment type="similarity">
    <text evidence="2">Belongs to the MotB family.</text>
</comment>
<dbReference type="Proteomes" id="UP001141619">
    <property type="component" value="Unassembled WGS sequence"/>
</dbReference>
<keyword evidence="4 9" id="KW-0812">Transmembrane</keyword>
<evidence type="ECO:0000256" key="4">
    <source>
        <dbReference type="ARBA" id="ARBA00022692"/>
    </source>
</evidence>
<evidence type="ECO:0000256" key="6">
    <source>
        <dbReference type="ARBA" id="ARBA00023136"/>
    </source>
</evidence>
<dbReference type="Pfam" id="PF13677">
    <property type="entry name" value="MotB_plug"/>
    <property type="match status" value="1"/>
</dbReference>
<evidence type="ECO:0000256" key="8">
    <source>
        <dbReference type="SAM" id="MobiDB-lite"/>
    </source>
</evidence>
<dbReference type="GO" id="GO:0005886">
    <property type="term" value="C:plasma membrane"/>
    <property type="evidence" value="ECO:0007669"/>
    <property type="project" value="UniProtKB-SubCell"/>
</dbReference>
<feature type="domain" description="OmpA-like" evidence="10">
    <location>
        <begin position="176"/>
        <end position="295"/>
    </location>
</feature>
<evidence type="ECO:0000256" key="3">
    <source>
        <dbReference type="ARBA" id="ARBA00022475"/>
    </source>
</evidence>
<comment type="caution">
    <text evidence="11">The sequence shown here is derived from an EMBL/GenBank/DDBJ whole genome shotgun (WGS) entry which is preliminary data.</text>
</comment>
<evidence type="ECO:0000256" key="5">
    <source>
        <dbReference type="ARBA" id="ARBA00022989"/>
    </source>
</evidence>
<dbReference type="RefSeq" id="WP_274943149.1">
    <property type="nucleotide sequence ID" value="NZ_JANWOI010000002.1"/>
</dbReference>
<evidence type="ECO:0000259" key="10">
    <source>
        <dbReference type="PROSITE" id="PS51123"/>
    </source>
</evidence>
<evidence type="ECO:0000256" key="1">
    <source>
        <dbReference type="ARBA" id="ARBA00004162"/>
    </source>
</evidence>
<dbReference type="CDD" id="cd07185">
    <property type="entry name" value="OmpA_C-like"/>
    <property type="match status" value="1"/>
</dbReference>
<feature type="transmembrane region" description="Helical" evidence="9">
    <location>
        <begin position="31"/>
        <end position="50"/>
    </location>
</feature>
<evidence type="ECO:0000256" key="9">
    <source>
        <dbReference type="SAM" id="Phobius"/>
    </source>
</evidence>
<organism evidence="11 12">
    <name type="scientific">Govanella unica</name>
    <dbReference type="NCBI Taxonomy" id="2975056"/>
    <lineage>
        <taxon>Bacteria</taxon>
        <taxon>Pseudomonadati</taxon>
        <taxon>Pseudomonadota</taxon>
        <taxon>Alphaproteobacteria</taxon>
        <taxon>Emcibacterales</taxon>
        <taxon>Govanellaceae</taxon>
        <taxon>Govanella</taxon>
    </lineage>
</organism>
<keyword evidence="6 7" id="KW-0472">Membrane</keyword>
<dbReference type="EMBL" id="JANWOI010000002">
    <property type="protein sequence ID" value="MDA5193446.1"/>
    <property type="molecule type" value="Genomic_DNA"/>
</dbReference>
<protein>
    <submittedName>
        <fullName evidence="11">OmpA family protein</fullName>
    </submittedName>
</protein>
<proteinExistence type="inferred from homology"/>
<keyword evidence="5 9" id="KW-1133">Transmembrane helix</keyword>
<evidence type="ECO:0000313" key="12">
    <source>
        <dbReference type="Proteomes" id="UP001141619"/>
    </source>
</evidence>
<dbReference type="PANTHER" id="PTHR30329:SF21">
    <property type="entry name" value="LIPOPROTEIN YIAD-RELATED"/>
    <property type="match status" value="1"/>
</dbReference>
<sequence>MARKGNDEKRPIIIKRVKKGGGRHHSSAWKVAYADFTTAMMAFFMLLWLLNVTTEEQRSGIADYFAPTSASSSSTSGSGGVLGGTALATDGSMNSGAVLMTMPKPSQVTDGSATGKGDEASMEKTDKESEWQKAMSERENQAFAELEAQLRQAIQDVPELASMTDHIVVDITDDGMRIQVIDKDNRAMFKNGTSDLYGYARTMLQQIANRLVRTPNRITVTGHTDSQPAAGPAGYSNWELSSDRANSARRVLRSSGISEDRFSAVRGKAATEPLLPDQPNRPENRRITILLLREAPVLPPKL</sequence>
<dbReference type="PANTHER" id="PTHR30329">
    <property type="entry name" value="STATOR ELEMENT OF FLAGELLAR MOTOR COMPLEX"/>
    <property type="match status" value="1"/>
</dbReference>
<dbReference type="InterPro" id="IPR036737">
    <property type="entry name" value="OmpA-like_sf"/>
</dbReference>
<keyword evidence="12" id="KW-1185">Reference proteome</keyword>
<gene>
    <name evidence="11" type="ORF">NYP16_05695</name>
</gene>
<dbReference type="Pfam" id="PF00691">
    <property type="entry name" value="OmpA"/>
    <property type="match status" value="1"/>
</dbReference>
<name>A0A9X3TWW3_9PROT</name>
<reference evidence="11" key="2">
    <citation type="journal article" date="2023" name="Syst. Appl. Microbiol.">
        <title>Govania unica gen. nov., sp. nov., a rare biosphere bacterium that represents a novel family in the class Alphaproteobacteria.</title>
        <authorList>
            <person name="Vandamme P."/>
            <person name="Peeters C."/>
            <person name="Hettiarachchi A."/>
            <person name="Cnockaert M."/>
            <person name="Carlier A."/>
        </authorList>
    </citation>
    <scope>NUCLEOTIDE SEQUENCE</scope>
    <source>
        <strain evidence="11">LMG 31809</strain>
    </source>
</reference>
<dbReference type="InterPro" id="IPR006665">
    <property type="entry name" value="OmpA-like"/>
</dbReference>